<dbReference type="RefSeq" id="WP_318350675.1">
    <property type="nucleotide sequence ID" value="NZ_AP018694.1"/>
</dbReference>
<dbReference type="Proteomes" id="UP001193389">
    <property type="component" value="Chromosome"/>
</dbReference>
<dbReference type="InterPro" id="IPR007848">
    <property type="entry name" value="Small_mtfrase_dom"/>
</dbReference>
<dbReference type="Pfam" id="PF05175">
    <property type="entry name" value="MTS"/>
    <property type="match status" value="1"/>
</dbReference>
<dbReference type="InterPro" id="IPR002052">
    <property type="entry name" value="DNA_methylase_N6_adenine_CS"/>
</dbReference>
<dbReference type="PANTHER" id="PTHR47739:SF1">
    <property type="entry name" value="TRNA1(VAL) (ADENINE(37)-N6)-METHYLTRANSFERASE"/>
    <property type="match status" value="1"/>
</dbReference>
<sequence>MPRNNYFQFKQFWIIQERSAMKVGMDGVLLGAWADPSGAERILDIGTGTGLIALMMAQKNNRAQIDAIEVDQEAFSEAALNCQQSSWTDRIRLELCSLQEFAEGTAQKYDLIVSNPPFFTNGIKAPLESRAQARHSDSLPLDVLISGATGMLSEKGRIALVLPIETLPEIENLAQSNGLFISRLCRVKPNPPKPVFRILIELTNSECVIQESELMIEFEKHHDYTPEYRELTKDFYLKF</sequence>
<keyword evidence="5 6" id="KW-0819">tRNA processing</keyword>
<gene>
    <name evidence="8" type="ORF">AQPE_1853</name>
</gene>
<evidence type="ECO:0000256" key="5">
    <source>
        <dbReference type="ARBA" id="ARBA00022694"/>
    </source>
</evidence>
<evidence type="ECO:0000256" key="4">
    <source>
        <dbReference type="ARBA" id="ARBA00022691"/>
    </source>
</evidence>
<dbReference type="GO" id="GO:0032259">
    <property type="term" value="P:methylation"/>
    <property type="evidence" value="ECO:0007669"/>
    <property type="project" value="UniProtKB-KW"/>
</dbReference>
<evidence type="ECO:0000256" key="1">
    <source>
        <dbReference type="ARBA" id="ARBA00022490"/>
    </source>
</evidence>
<keyword evidence="2 6" id="KW-0489">Methyltransferase</keyword>
<comment type="function">
    <text evidence="6">Specifically methylates the adenine in position 37 of tRNA(1)(Val) (anticodon cmo5UAC).</text>
</comment>
<dbReference type="HAMAP" id="MF_01872">
    <property type="entry name" value="tRNA_methyltr_YfiC"/>
    <property type="match status" value="1"/>
</dbReference>
<name>A0A5K7S837_9BACT</name>
<dbReference type="Gene3D" id="3.40.50.150">
    <property type="entry name" value="Vaccinia Virus protein VP39"/>
    <property type="match status" value="1"/>
</dbReference>
<keyword evidence="3 6" id="KW-0808">Transferase</keyword>
<evidence type="ECO:0000256" key="2">
    <source>
        <dbReference type="ARBA" id="ARBA00022603"/>
    </source>
</evidence>
<dbReference type="InterPro" id="IPR050210">
    <property type="entry name" value="tRNA_Adenine-N(6)_MTase"/>
</dbReference>
<dbReference type="PRINTS" id="PR00507">
    <property type="entry name" value="N12N6MTFRASE"/>
</dbReference>
<keyword evidence="9" id="KW-1185">Reference proteome</keyword>
<accession>A0A5K7S837</accession>
<evidence type="ECO:0000256" key="3">
    <source>
        <dbReference type="ARBA" id="ARBA00022679"/>
    </source>
</evidence>
<dbReference type="GO" id="GO:0008033">
    <property type="term" value="P:tRNA processing"/>
    <property type="evidence" value="ECO:0007669"/>
    <property type="project" value="UniProtKB-UniRule"/>
</dbReference>
<organism evidence="8 9">
    <name type="scientific">Aquipluma nitroreducens</name>
    <dbReference type="NCBI Taxonomy" id="2010828"/>
    <lineage>
        <taxon>Bacteria</taxon>
        <taxon>Pseudomonadati</taxon>
        <taxon>Bacteroidota</taxon>
        <taxon>Bacteroidia</taxon>
        <taxon>Marinilabiliales</taxon>
        <taxon>Prolixibacteraceae</taxon>
        <taxon>Aquipluma</taxon>
    </lineage>
</organism>
<reference evidence="8" key="1">
    <citation type="journal article" date="2020" name="Int. J. Syst. Evol. Microbiol.">
        <title>Aquipluma nitroreducens gen. nov. sp. nov., a novel facultatively anaerobic bacterium isolated from a freshwater lake.</title>
        <authorList>
            <person name="Watanabe M."/>
            <person name="Kojima H."/>
            <person name="Fukui M."/>
        </authorList>
    </citation>
    <scope>NUCLEOTIDE SEQUENCE</scope>
    <source>
        <strain evidence="8">MeG22</strain>
    </source>
</reference>
<dbReference type="KEGG" id="anf:AQPE_1853"/>
<feature type="domain" description="Methyltransferase small" evidence="7">
    <location>
        <begin position="39"/>
        <end position="122"/>
    </location>
</feature>
<dbReference type="SUPFAM" id="SSF53335">
    <property type="entry name" value="S-adenosyl-L-methionine-dependent methyltransferases"/>
    <property type="match status" value="1"/>
</dbReference>
<dbReference type="GO" id="GO:0003676">
    <property type="term" value="F:nucleic acid binding"/>
    <property type="evidence" value="ECO:0007669"/>
    <property type="project" value="InterPro"/>
</dbReference>
<dbReference type="EMBL" id="AP018694">
    <property type="protein sequence ID" value="BBE17696.1"/>
    <property type="molecule type" value="Genomic_DNA"/>
</dbReference>
<keyword evidence="1 6" id="KW-0963">Cytoplasm</keyword>
<dbReference type="PROSITE" id="PS00092">
    <property type="entry name" value="N6_MTASE"/>
    <property type="match status" value="1"/>
</dbReference>
<evidence type="ECO:0000259" key="7">
    <source>
        <dbReference type="Pfam" id="PF05175"/>
    </source>
</evidence>
<comment type="catalytic activity">
    <reaction evidence="6">
        <text>adenosine(37) in tRNA1(Val) + S-adenosyl-L-methionine = N(6)-methyladenosine(37) in tRNA1(Val) + S-adenosyl-L-homocysteine + H(+)</text>
        <dbReference type="Rhea" id="RHEA:43160"/>
        <dbReference type="Rhea" id="RHEA-COMP:10369"/>
        <dbReference type="Rhea" id="RHEA-COMP:10370"/>
        <dbReference type="ChEBI" id="CHEBI:15378"/>
        <dbReference type="ChEBI" id="CHEBI:57856"/>
        <dbReference type="ChEBI" id="CHEBI:59789"/>
        <dbReference type="ChEBI" id="CHEBI:74411"/>
        <dbReference type="ChEBI" id="CHEBI:74449"/>
        <dbReference type="EC" id="2.1.1.223"/>
    </reaction>
</comment>
<protein>
    <recommendedName>
        <fullName evidence="6">tRNA1(Val) (adenine(37)-N6)-methyltransferase</fullName>
        <ecNumber evidence="6">2.1.1.223</ecNumber>
    </recommendedName>
    <alternativeName>
        <fullName evidence="6">tRNA m6A37 methyltransferase</fullName>
    </alternativeName>
</protein>
<evidence type="ECO:0000256" key="6">
    <source>
        <dbReference type="HAMAP-Rule" id="MF_01872"/>
    </source>
</evidence>
<dbReference type="GO" id="GO:0005737">
    <property type="term" value="C:cytoplasm"/>
    <property type="evidence" value="ECO:0007669"/>
    <property type="project" value="UniProtKB-SubCell"/>
</dbReference>
<dbReference type="InterPro" id="IPR029063">
    <property type="entry name" value="SAM-dependent_MTases_sf"/>
</dbReference>
<dbReference type="AlphaFoldDB" id="A0A5K7S837"/>
<dbReference type="PANTHER" id="PTHR47739">
    <property type="entry name" value="TRNA1(VAL) (ADENINE(37)-N6)-METHYLTRANSFERASE"/>
    <property type="match status" value="1"/>
</dbReference>
<keyword evidence="4 6" id="KW-0949">S-adenosyl-L-methionine</keyword>
<dbReference type="InterPro" id="IPR022882">
    <property type="entry name" value="tRNA_adenine-N6_MeTrfase"/>
</dbReference>
<evidence type="ECO:0000313" key="8">
    <source>
        <dbReference type="EMBL" id="BBE17696.1"/>
    </source>
</evidence>
<comment type="subcellular location">
    <subcellularLocation>
        <location evidence="6">Cytoplasm</location>
    </subcellularLocation>
</comment>
<comment type="similarity">
    <text evidence="6">Belongs to the methyltransferase superfamily. tRNA (adenine-N(6)-)-methyltransferase family.</text>
</comment>
<proteinExistence type="inferred from homology"/>
<evidence type="ECO:0000313" key="9">
    <source>
        <dbReference type="Proteomes" id="UP001193389"/>
    </source>
</evidence>
<dbReference type="CDD" id="cd02440">
    <property type="entry name" value="AdoMet_MTases"/>
    <property type="match status" value="1"/>
</dbReference>
<dbReference type="GO" id="GO:0016430">
    <property type="term" value="F:tRNA (adenine-N6)-methyltransferase activity"/>
    <property type="evidence" value="ECO:0007669"/>
    <property type="project" value="UniProtKB-UniRule"/>
</dbReference>
<dbReference type="EC" id="2.1.1.223" evidence="6"/>